<dbReference type="RefSeq" id="WP_376847137.1">
    <property type="nucleotide sequence ID" value="NZ_JBHSFW010000015.1"/>
</dbReference>
<name>A0ABV9GSV3_9BACL</name>
<evidence type="ECO:0000256" key="1">
    <source>
        <dbReference type="SAM" id="MobiDB-lite"/>
    </source>
</evidence>
<evidence type="ECO:0000313" key="4">
    <source>
        <dbReference type="Proteomes" id="UP001596022"/>
    </source>
</evidence>
<dbReference type="EMBL" id="JBHSFW010000015">
    <property type="protein sequence ID" value="MFC4620043.1"/>
    <property type="molecule type" value="Genomic_DNA"/>
</dbReference>
<evidence type="ECO:0000256" key="2">
    <source>
        <dbReference type="SAM" id="Phobius"/>
    </source>
</evidence>
<evidence type="ECO:0000313" key="3">
    <source>
        <dbReference type="EMBL" id="MFC4620043.1"/>
    </source>
</evidence>
<accession>A0ABV9GSV3</accession>
<keyword evidence="4" id="KW-1185">Reference proteome</keyword>
<sequence length="123" mass="14365">MKRRKGTRIAGFIVVLVVLAAVAMVFYRENAKSVIEAYMSRQGIKQSQLEYADFGRDFKRGGYVFNVHIKGEKPDIYYEYSFRDNKVYFRAYQNNPVYIKEKEWGGNGLSGDEMEKLKYPPPK</sequence>
<feature type="transmembrane region" description="Helical" evidence="2">
    <location>
        <begin position="9"/>
        <end position="27"/>
    </location>
</feature>
<dbReference type="Proteomes" id="UP001596022">
    <property type="component" value="Unassembled WGS sequence"/>
</dbReference>
<gene>
    <name evidence="3" type="ORF">ACFO4N_15125</name>
</gene>
<feature type="region of interest" description="Disordered" evidence="1">
    <location>
        <begin position="103"/>
        <end position="123"/>
    </location>
</feature>
<keyword evidence="2" id="KW-1133">Transmembrane helix</keyword>
<keyword evidence="2" id="KW-0472">Membrane</keyword>
<dbReference type="Pfam" id="PF11337">
    <property type="entry name" value="DUF3139"/>
    <property type="match status" value="1"/>
</dbReference>
<organism evidence="3 4">
    <name type="scientific">Camelliibacillus cellulosilyticus</name>
    <dbReference type="NCBI Taxonomy" id="2174486"/>
    <lineage>
        <taxon>Bacteria</taxon>
        <taxon>Bacillati</taxon>
        <taxon>Bacillota</taxon>
        <taxon>Bacilli</taxon>
        <taxon>Bacillales</taxon>
        <taxon>Sporolactobacillaceae</taxon>
        <taxon>Camelliibacillus</taxon>
    </lineage>
</organism>
<feature type="compositionally biased region" description="Basic and acidic residues" evidence="1">
    <location>
        <begin position="113"/>
        <end position="123"/>
    </location>
</feature>
<comment type="caution">
    <text evidence="3">The sequence shown here is derived from an EMBL/GenBank/DDBJ whole genome shotgun (WGS) entry which is preliminary data.</text>
</comment>
<protein>
    <submittedName>
        <fullName evidence="3">DUF3139 domain-containing protein</fullName>
    </submittedName>
</protein>
<keyword evidence="2" id="KW-0812">Transmembrane</keyword>
<reference evidence="4" key="1">
    <citation type="journal article" date="2019" name="Int. J. Syst. Evol. Microbiol.">
        <title>The Global Catalogue of Microorganisms (GCM) 10K type strain sequencing project: providing services to taxonomists for standard genome sequencing and annotation.</title>
        <authorList>
            <consortium name="The Broad Institute Genomics Platform"/>
            <consortium name="The Broad Institute Genome Sequencing Center for Infectious Disease"/>
            <person name="Wu L."/>
            <person name="Ma J."/>
        </authorList>
    </citation>
    <scope>NUCLEOTIDE SEQUENCE [LARGE SCALE GENOMIC DNA]</scope>
    <source>
        <strain evidence="4">CGMCC 1.16306</strain>
    </source>
</reference>
<proteinExistence type="predicted"/>
<dbReference type="InterPro" id="IPR021486">
    <property type="entry name" value="DUF3139"/>
</dbReference>